<feature type="compositionally biased region" description="Basic and acidic residues" evidence="3">
    <location>
        <begin position="1638"/>
        <end position="1655"/>
    </location>
</feature>
<dbReference type="FunFam" id="3.40.50.980:FF:000001">
    <property type="entry name" value="Non-ribosomal peptide synthetase"/>
    <property type="match status" value="1"/>
</dbReference>
<dbReference type="Pfam" id="PF13193">
    <property type="entry name" value="AMP-binding_C"/>
    <property type="match status" value="1"/>
</dbReference>
<dbReference type="PROSITE" id="PS00455">
    <property type="entry name" value="AMP_BINDING"/>
    <property type="match status" value="1"/>
</dbReference>
<dbReference type="InterPro" id="IPR045851">
    <property type="entry name" value="AMP-bd_C_sf"/>
</dbReference>
<dbReference type="InterPro" id="IPR000873">
    <property type="entry name" value="AMP-dep_synth/lig_dom"/>
</dbReference>
<evidence type="ECO:0000313" key="4">
    <source>
        <dbReference type="EMBL" id="RAN34252.1"/>
    </source>
</evidence>
<dbReference type="InterPro" id="IPR010071">
    <property type="entry name" value="AA_adenyl_dom"/>
</dbReference>
<dbReference type="InterPro" id="IPR023213">
    <property type="entry name" value="CAT-like_dom_sf"/>
</dbReference>
<dbReference type="Gene3D" id="3.30.559.10">
    <property type="entry name" value="Chloramphenicol acetyltransferase-like domain"/>
    <property type="match status" value="2"/>
</dbReference>
<sequence>MDIDQFIQDLAKRDVTLWASDDKIRFRGPKGALRDSDKTVLRNNQTAILAALQAREVTRDIPLSDGQRSLWFVYWQAPLNSAYNLSVAWRVKGRMEPAVLEQAFQKVLERHAPLRACFPVVAGNPVQRIPRSRKVRLKHYRVEHCSEQEVLDQVKQVHKRPFNLVDGPVCRLALFRVAENDHIILFEAHHIVCDATASAVACHDLKQFYNDLMGGLDTQMSSKQATYPDYVATQRAELSGPRGKALIAHWRDVLKAPLPIMELPTDRPRPVNRTFRGSTIQRTLSPELASKLDKTIKDMHTTRPTVLMATYAVLLGQLADLDDVIIGSPFLGRTEECFSHTVGHFANPLPIRFTLTPGKRFLRLVEETRDRMLDALDHQDMPLMRLVDTLNPPRVSSHMPFFDVLFTYIQYEHVLGRSKEMPFTGAEEGCSEESYPIPQMEGQFDLSLRFEDTGSDLVVYWGYDTDLYDRATVEAMAERFEAILSDFVTDCTRPIDVFQPASSLQAASDNSQESEMDVNTLFGRLADRGVTLSLDGDQLRINAPKGAIDGPLRNELVAMKPAIMAALQSDASGQAGDLDHKTGLPLSFAQQRLWFLSRLDPMSTAFNVGSAAWIDGPLQPAKIITAFTHLAKRHDALRMRFKEVEGNPVAEIVDTLLPSYEYIDLAHVAPEDQESEVQRIIDQRLQQPFDLGTGPLATFTLIRVNDTRHATLFMAHHIIVDGWSLALAHREVVDIYDALVEGREPDLPPVSGQATDHARRERRMAVSTEWKAHVDFWREELRGAPAVIDLPTDRRRPANQTYKGARLIERFDAQMFDQLNSLARSQGVTLFMLLMAGWAATLYRYSGQSDIVLGSPHANRNGADQEGMIGCLINNMVLRCRINGELSFSDYLKEIRLTTLGSLEHSELPFDLLVDTVNPERSASHAPIFQALFSLMSFPKIEHGFKDTEVEAIPSGTGASRYDLSLDCVDFGGELLTQYEYSTDLFDAATIERLHSHYKMLLQSAIADPSVPVNALQMLTADDRASIADANTRTVREFDRSATALDMIEACARDYADQGAITDAAETLSYADMDRRANQLANLLRAQGIDKGSLVAVSLGRSAMLPVALLAVWKAGGAYLPLDPKHPEERVNGIVSDAGVDLILTDTSAVGQFSAQPSVLSLDAAAEQIASMSQTAPARTTAPEDVAYVIYTSGSTGRPKGVEVEHRNLAAFLVAMRDEPGIKPGQTLLSVTTPSFDIFGLEAWLPLSSGARMVVATRETALDGRALAALMDSEGVDILQATPATWNVLIETGWKGREGMKALCGGESLPHALAEGLVQRVGEVWNMYGPTETTIWSTVQRITKADDAASIGKPIANTRTYILDDQGNPVPPGAIGELCIGGEGVARGYRGRQDLTDERYMTLNLPGHDEERIYRTGDFARETADGRLIYLGRRDFQVKIRGFRIELGEIESELGAIESIAECAVVAHERAPGDHHLVAYVVPSQGRTIDSGLIRAALREKLPNYMVPSYVVAMDTFPLTPNLKVDRKALPAPQEEQAPAPTANDIIMSPAERSVADIWRGILGVSHIGLNDNFFDIGGHSMLMVRLHERLRSELGANIALIELFQRTTVAQQAAVIPRNDGVKTAPGKPEQPVLVAKSDRLSRAKERAERLRHG</sequence>
<feature type="region of interest" description="Disordered" evidence="3">
    <location>
        <begin position="1621"/>
        <end position="1655"/>
    </location>
</feature>
<organism evidence="4 5">
    <name type="scientific">Hyphomonas pacifica</name>
    <dbReference type="NCBI Taxonomy" id="1280941"/>
    <lineage>
        <taxon>Bacteria</taxon>
        <taxon>Pseudomonadati</taxon>
        <taxon>Pseudomonadota</taxon>
        <taxon>Alphaproteobacteria</taxon>
        <taxon>Hyphomonadales</taxon>
        <taxon>Hyphomonadaceae</taxon>
        <taxon>Hyphomonas</taxon>
    </lineage>
</organism>
<dbReference type="Gene3D" id="3.40.50.980">
    <property type="match status" value="2"/>
</dbReference>
<name>A0A062U1G8_9PROT</name>
<dbReference type="GO" id="GO:0003824">
    <property type="term" value="F:catalytic activity"/>
    <property type="evidence" value="ECO:0007669"/>
    <property type="project" value="InterPro"/>
</dbReference>
<dbReference type="InterPro" id="IPR036736">
    <property type="entry name" value="ACP-like_sf"/>
</dbReference>
<dbReference type="EMBL" id="AWFB01000012">
    <property type="protein sequence ID" value="RAN34252.1"/>
    <property type="molecule type" value="Genomic_DNA"/>
</dbReference>
<dbReference type="FunFam" id="3.30.300.30:FF:000010">
    <property type="entry name" value="Enterobactin synthetase component F"/>
    <property type="match status" value="1"/>
</dbReference>
<keyword evidence="1" id="KW-0596">Phosphopantetheine</keyword>
<dbReference type="InterPro" id="IPR041464">
    <property type="entry name" value="TubC_N"/>
</dbReference>
<dbReference type="GO" id="GO:0005737">
    <property type="term" value="C:cytoplasm"/>
    <property type="evidence" value="ECO:0007669"/>
    <property type="project" value="TreeGrafter"/>
</dbReference>
<gene>
    <name evidence="4" type="ORF">HY3_01210</name>
</gene>
<keyword evidence="2" id="KW-0597">Phosphoprotein</keyword>
<evidence type="ECO:0000256" key="3">
    <source>
        <dbReference type="SAM" id="MobiDB-lite"/>
    </source>
</evidence>
<dbReference type="Gene3D" id="3.30.300.30">
    <property type="match status" value="1"/>
</dbReference>
<dbReference type="GO" id="GO:0031177">
    <property type="term" value="F:phosphopantetheine binding"/>
    <property type="evidence" value="ECO:0007669"/>
    <property type="project" value="TreeGrafter"/>
</dbReference>
<dbReference type="Pfam" id="PF00501">
    <property type="entry name" value="AMP-binding"/>
    <property type="match status" value="1"/>
</dbReference>
<comment type="caution">
    <text evidence="4">The sequence shown here is derived from an EMBL/GenBank/DDBJ whole genome shotgun (WGS) entry which is preliminary data.</text>
</comment>
<dbReference type="CDD" id="cd12116">
    <property type="entry name" value="A_NRPS_Ta1_like"/>
    <property type="match status" value="1"/>
</dbReference>
<dbReference type="PANTHER" id="PTHR45527">
    <property type="entry name" value="NONRIBOSOMAL PEPTIDE SYNTHETASE"/>
    <property type="match status" value="1"/>
</dbReference>
<dbReference type="CDD" id="cd19531">
    <property type="entry name" value="LCL_NRPS-like"/>
    <property type="match status" value="2"/>
</dbReference>
<dbReference type="Pfam" id="PF00668">
    <property type="entry name" value="Condensation"/>
    <property type="match status" value="2"/>
</dbReference>
<evidence type="ECO:0000256" key="2">
    <source>
        <dbReference type="ARBA" id="ARBA00022553"/>
    </source>
</evidence>
<dbReference type="InterPro" id="IPR009081">
    <property type="entry name" value="PP-bd_ACP"/>
</dbReference>
<dbReference type="SUPFAM" id="SSF56801">
    <property type="entry name" value="Acetyl-CoA synthetase-like"/>
    <property type="match status" value="1"/>
</dbReference>
<protein>
    <submittedName>
        <fullName evidence="4">Uncharacterized protein</fullName>
    </submittedName>
</protein>
<dbReference type="InterPro" id="IPR044894">
    <property type="entry name" value="TubC_N_sf"/>
</dbReference>
<dbReference type="NCBIfam" id="TIGR01733">
    <property type="entry name" value="AA-adenyl-dom"/>
    <property type="match status" value="1"/>
</dbReference>
<dbReference type="FunFam" id="3.40.50.12780:FF:000012">
    <property type="entry name" value="Non-ribosomal peptide synthetase"/>
    <property type="match status" value="1"/>
</dbReference>
<dbReference type="Gene3D" id="1.10.10.1830">
    <property type="entry name" value="Non-ribosomal peptide synthase, adenylation domain"/>
    <property type="match status" value="2"/>
</dbReference>
<proteinExistence type="predicted"/>
<dbReference type="Proteomes" id="UP000249123">
    <property type="component" value="Unassembled WGS sequence"/>
</dbReference>
<keyword evidence="5" id="KW-1185">Reference proteome</keyword>
<reference evidence="4 5" key="1">
    <citation type="submission" date="2013-04" db="EMBL/GenBank/DDBJ databases">
        <title>Hyphomonas sp. T24B3 Genome Sequencing.</title>
        <authorList>
            <person name="Lai Q."/>
            <person name="Shao Z."/>
        </authorList>
    </citation>
    <scope>NUCLEOTIDE SEQUENCE [LARGE SCALE GENOMIC DNA]</scope>
    <source>
        <strain evidence="4 5">T24B3</strain>
    </source>
</reference>
<dbReference type="Pfam" id="PF00550">
    <property type="entry name" value="PP-binding"/>
    <property type="match status" value="1"/>
</dbReference>
<dbReference type="STRING" id="1280941.HY2_01125"/>
<dbReference type="InterPro" id="IPR001242">
    <property type="entry name" value="Condensation_dom"/>
</dbReference>
<dbReference type="InterPro" id="IPR020845">
    <property type="entry name" value="AMP-binding_CS"/>
</dbReference>
<evidence type="ECO:0000256" key="1">
    <source>
        <dbReference type="ARBA" id="ARBA00022450"/>
    </source>
</evidence>
<dbReference type="eggNOG" id="COG1020">
    <property type="taxonomic scope" value="Bacteria"/>
</dbReference>
<dbReference type="GO" id="GO:0044550">
    <property type="term" value="P:secondary metabolite biosynthetic process"/>
    <property type="evidence" value="ECO:0007669"/>
    <property type="project" value="UniProtKB-ARBA"/>
</dbReference>
<dbReference type="SUPFAM" id="SSF52777">
    <property type="entry name" value="CoA-dependent acyltransferases"/>
    <property type="match status" value="4"/>
</dbReference>
<dbReference type="Gene3D" id="1.10.1200.10">
    <property type="entry name" value="ACP-like"/>
    <property type="match status" value="1"/>
</dbReference>
<dbReference type="SUPFAM" id="SSF47336">
    <property type="entry name" value="ACP-like"/>
    <property type="match status" value="1"/>
</dbReference>
<dbReference type="GO" id="GO:0043041">
    <property type="term" value="P:amino acid activation for nonribosomal peptide biosynthetic process"/>
    <property type="evidence" value="ECO:0007669"/>
    <property type="project" value="TreeGrafter"/>
</dbReference>
<dbReference type="Gene3D" id="3.30.559.30">
    <property type="entry name" value="Nonribosomal peptide synthetase, condensation domain"/>
    <property type="match status" value="2"/>
</dbReference>
<dbReference type="PANTHER" id="PTHR45527:SF1">
    <property type="entry name" value="FATTY ACID SYNTHASE"/>
    <property type="match status" value="1"/>
</dbReference>
<dbReference type="RefSeq" id="WP_051594743.1">
    <property type="nucleotide sequence ID" value="NZ_AWFA01000012.1"/>
</dbReference>
<dbReference type="Gene3D" id="2.30.38.10">
    <property type="entry name" value="Luciferase, Domain 3"/>
    <property type="match status" value="1"/>
</dbReference>
<accession>A0A062U1G8</accession>
<dbReference type="OrthoDB" id="9803968at2"/>
<evidence type="ECO:0000313" key="5">
    <source>
        <dbReference type="Proteomes" id="UP000249123"/>
    </source>
</evidence>
<dbReference type="PROSITE" id="PS50075">
    <property type="entry name" value="CARRIER"/>
    <property type="match status" value="1"/>
</dbReference>
<dbReference type="Pfam" id="PF18563">
    <property type="entry name" value="TubC_N"/>
    <property type="match status" value="2"/>
</dbReference>
<dbReference type="InterPro" id="IPR025110">
    <property type="entry name" value="AMP-bd_C"/>
</dbReference>